<dbReference type="EMBL" id="JAEAOA010000395">
    <property type="protein sequence ID" value="KAK3592538.1"/>
    <property type="molecule type" value="Genomic_DNA"/>
</dbReference>
<protein>
    <submittedName>
        <fullName evidence="2">Uncharacterized protein</fullName>
    </submittedName>
</protein>
<comment type="caution">
    <text evidence="2">The sequence shown here is derived from an EMBL/GenBank/DDBJ whole genome shotgun (WGS) entry which is preliminary data.</text>
</comment>
<name>A0AAE0SJC7_9BIVA</name>
<reference evidence="2" key="1">
    <citation type="journal article" date="2021" name="Genome Biol. Evol.">
        <title>A High-Quality Reference Genome for a Parasitic Bivalve with Doubly Uniparental Inheritance (Bivalvia: Unionida).</title>
        <authorList>
            <person name="Smith C.H."/>
        </authorList>
    </citation>
    <scope>NUCLEOTIDE SEQUENCE</scope>
    <source>
        <strain evidence="2">CHS0354</strain>
    </source>
</reference>
<feature type="region of interest" description="Disordered" evidence="1">
    <location>
        <begin position="52"/>
        <end position="80"/>
    </location>
</feature>
<gene>
    <name evidence="2" type="ORF">CHS0354_005597</name>
</gene>
<evidence type="ECO:0000313" key="2">
    <source>
        <dbReference type="EMBL" id="KAK3592538.1"/>
    </source>
</evidence>
<reference evidence="2" key="3">
    <citation type="submission" date="2023-05" db="EMBL/GenBank/DDBJ databases">
        <authorList>
            <person name="Smith C.H."/>
        </authorList>
    </citation>
    <scope>NUCLEOTIDE SEQUENCE</scope>
    <source>
        <strain evidence="2">CHS0354</strain>
        <tissue evidence="2">Mantle</tissue>
    </source>
</reference>
<dbReference type="Proteomes" id="UP001195483">
    <property type="component" value="Unassembled WGS sequence"/>
</dbReference>
<reference evidence="2" key="2">
    <citation type="journal article" date="2021" name="Genome Biol. Evol.">
        <title>Developing a high-quality reference genome for a parasitic bivalve with doubly uniparental inheritance (Bivalvia: Unionida).</title>
        <authorList>
            <person name="Smith C.H."/>
        </authorList>
    </citation>
    <scope>NUCLEOTIDE SEQUENCE</scope>
    <source>
        <strain evidence="2">CHS0354</strain>
        <tissue evidence="2">Mantle</tissue>
    </source>
</reference>
<feature type="compositionally biased region" description="Basic and acidic residues" evidence="1">
    <location>
        <begin position="56"/>
        <end position="80"/>
    </location>
</feature>
<accession>A0AAE0SJC7</accession>
<proteinExistence type="predicted"/>
<evidence type="ECO:0000256" key="1">
    <source>
        <dbReference type="SAM" id="MobiDB-lite"/>
    </source>
</evidence>
<evidence type="ECO:0000313" key="3">
    <source>
        <dbReference type="Proteomes" id="UP001195483"/>
    </source>
</evidence>
<keyword evidence="3" id="KW-1185">Reference proteome</keyword>
<organism evidence="2 3">
    <name type="scientific">Potamilus streckersoni</name>
    <dbReference type="NCBI Taxonomy" id="2493646"/>
    <lineage>
        <taxon>Eukaryota</taxon>
        <taxon>Metazoa</taxon>
        <taxon>Spiralia</taxon>
        <taxon>Lophotrochozoa</taxon>
        <taxon>Mollusca</taxon>
        <taxon>Bivalvia</taxon>
        <taxon>Autobranchia</taxon>
        <taxon>Heteroconchia</taxon>
        <taxon>Palaeoheterodonta</taxon>
        <taxon>Unionida</taxon>
        <taxon>Unionoidea</taxon>
        <taxon>Unionidae</taxon>
        <taxon>Ambleminae</taxon>
        <taxon>Lampsilini</taxon>
        <taxon>Potamilus</taxon>
    </lineage>
</organism>
<dbReference type="AlphaFoldDB" id="A0AAE0SJC7"/>
<sequence length="80" mass="9177">MSRFRMKGMAEENSSTGEKAVWRFTVIKVHDAKLGNLSEPVYQAWEQERTSLPSLGDRDKQYPKFRSNRESVGEIGNKGE</sequence>